<evidence type="ECO:0000313" key="4">
    <source>
        <dbReference type="EMBL" id="PSN60026.1"/>
    </source>
</evidence>
<dbReference type="InterPro" id="IPR036864">
    <property type="entry name" value="Zn2-C6_fun-type_DNA-bd_sf"/>
</dbReference>
<dbReference type="GO" id="GO:0006351">
    <property type="term" value="P:DNA-templated transcription"/>
    <property type="evidence" value="ECO:0007669"/>
    <property type="project" value="InterPro"/>
</dbReference>
<dbReference type="PROSITE" id="PS50048">
    <property type="entry name" value="ZN2_CY6_FUNGAL_2"/>
    <property type="match status" value="1"/>
</dbReference>
<keyword evidence="5" id="KW-1185">Reference proteome</keyword>
<evidence type="ECO:0000313" key="5">
    <source>
        <dbReference type="Proteomes" id="UP000240883"/>
    </source>
</evidence>
<accession>A0A2T2N444</accession>
<feature type="domain" description="Zn(2)-C6 fungal-type" evidence="3">
    <location>
        <begin position="15"/>
        <end position="47"/>
    </location>
</feature>
<keyword evidence="1" id="KW-0479">Metal-binding</keyword>
<evidence type="ECO:0000256" key="1">
    <source>
        <dbReference type="ARBA" id="ARBA00022723"/>
    </source>
</evidence>
<dbReference type="EMBL" id="KZ678151">
    <property type="protein sequence ID" value="PSN60026.1"/>
    <property type="molecule type" value="Genomic_DNA"/>
</dbReference>
<dbReference type="GO" id="GO:0000981">
    <property type="term" value="F:DNA-binding transcription factor activity, RNA polymerase II-specific"/>
    <property type="evidence" value="ECO:0007669"/>
    <property type="project" value="InterPro"/>
</dbReference>
<dbReference type="InterPro" id="IPR050797">
    <property type="entry name" value="Carb_Metab_Trans_Reg"/>
</dbReference>
<sequence length="566" mass="63838">MPRVASRRGRIASRACDLCRERKIQCQFDENSAACRKCTSINTDCTFLRERRPRGPPARRITHALNLPIGELSIEHLCPREVFLTIIEDDYLDFVYPVLPLVHRPSFRASLAAQCYTTDAAFFRLCVALCAATVASMPRKFEQYGKSRYSDVGAMVDRACHMVLLSRMTSEPEWQNRPTISTMIVSLLLTMASHYAGRPNQGWSYASEAVQFFRALGLFRKEGYEGLSPLESELCKRAFWLLYIIQIHDRLSFIVPHTGLSFDPLLTDWDFILPLEIEDEDLVHHENRPSPPKDLNASTPHDCQRSLPLISGFTSLIKVFLCVVDLLSSGFPGSPPQAYAMTSGSLRSMVYSQNPIEHRYQSSLITTASTVSLRSLLRIIKRLQSVLDELPDQLKISTLDPQYRSPNATLTGNDIVSYQFDTMRANIHITSLYIQSTILESCSSAFTRSPVDVVAGSPEDESDISPGQPPRTQLWTFRESIARELLEVLNFCSTKALEANGSSMIVKIREIAATLLSNENELEVESDIEEKSRKYVRYFADILADIDYIGQSTVIPPIFSSHRIVD</sequence>
<dbReference type="InterPro" id="IPR001138">
    <property type="entry name" value="Zn2Cys6_DnaBD"/>
</dbReference>
<dbReference type="InterPro" id="IPR007219">
    <property type="entry name" value="XnlR_reg_dom"/>
</dbReference>
<dbReference type="GO" id="GO:0003677">
    <property type="term" value="F:DNA binding"/>
    <property type="evidence" value="ECO:0007669"/>
    <property type="project" value="InterPro"/>
</dbReference>
<evidence type="ECO:0000256" key="2">
    <source>
        <dbReference type="ARBA" id="ARBA00023242"/>
    </source>
</evidence>
<dbReference type="PROSITE" id="PS00463">
    <property type="entry name" value="ZN2_CY6_FUNGAL_1"/>
    <property type="match status" value="1"/>
</dbReference>
<proteinExistence type="predicted"/>
<dbReference type="Pfam" id="PF00172">
    <property type="entry name" value="Zn_clus"/>
    <property type="match status" value="1"/>
</dbReference>
<dbReference type="SUPFAM" id="SSF57701">
    <property type="entry name" value="Zn2/Cys6 DNA-binding domain"/>
    <property type="match status" value="1"/>
</dbReference>
<gene>
    <name evidence="4" type="ORF">BS50DRAFT_536452</name>
</gene>
<dbReference type="AlphaFoldDB" id="A0A2T2N444"/>
<dbReference type="STRING" id="1448308.A0A2T2N444"/>
<dbReference type="GO" id="GO:0008270">
    <property type="term" value="F:zinc ion binding"/>
    <property type="evidence" value="ECO:0007669"/>
    <property type="project" value="InterPro"/>
</dbReference>
<dbReference type="Gene3D" id="4.10.240.10">
    <property type="entry name" value="Zn(2)-C6 fungal-type DNA-binding domain"/>
    <property type="match status" value="1"/>
</dbReference>
<dbReference type="PANTHER" id="PTHR31668:SF30">
    <property type="entry name" value="ZN(II)2CYS6 TRANSCRIPTION FACTOR (EUROFUNG)"/>
    <property type="match status" value="1"/>
</dbReference>
<dbReference type="Pfam" id="PF04082">
    <property type="entry name" value="Fungal_trans"/>
    <property type="match status" value="1"/>
</dbReference>
<keyword evidence="2" id="KW-0539">Nucleus</keyword>
<protein>
    <recommendedName>
        <fullName evidence="3">Zn(2)-C6 fungal-type domain-containing protein</fullName>
    </recommendedName>
</protein>
<dbReference type="CDD" id="cd12148">
    <property type="entry name" value="fungal_TF_MHR"/>
    <property type="match status" value="1"/>
</dbReference>
<evidence type="ECO:0000259" key="3">
    <source>
        <dbReference type="PROSITE" id="PS50048"/>
    </source>
</evidence>
<dbReference type="SMART" id="SM00066">
    <property type="entry name" value="GAL4"/>
    <property type="match status" value="1"/>
</dbReference>
<dbReference type="OrthoDB" id="39175at2759"/>
<reference evidence="4 5" key="1">
    <citation type="journal article" date="2018" name="Front. Microbiol.">
        <title>Genome-Wide Analysis of Corynespora cassiicola Leaf Fall Disease Putative Effectors.</title>
        <authorList>
            <person name="Lopez D."/>
            <person name="Ribeiro S."/>
            <person name="Label P."/>
            <person name="Fumanal B."/>
            <person name="Venisse J.S."/>
            <person name="Kohler A."/>
            <person name="de Oliveira R.R."/>
            <person name="Labutti K."/>
            <person name="Lipzen A."/>
            <person name="Lail K."/>
            <person name="Bauer D."/>
            <person name="Ohm R.A."/>
            <person name="Barry K.W."/>
            <person name="Spatafora J."/>
            <person name="Grigoriev I.V."/>
            <person name="Martin F.M."/>
            <person name="Pujade-Renaud V."/>
        </authorList>
    </citation>
    <scope>NUCLEOTIDE SEQUENCE [LARGE SCALE GENOMIC DNA]</scope>
    <source>
        <strain evidence="4 5">Philippines</strain>
    </source>
</reference>
<dbReference type="CDD" id="cd00067">
    <property type="entry name" value="GAL4"/>
    <property type="match status" value="1"/>
</dbReference>
<organism evidence="4 5">
    <name type="scientific">Corynespora cassiicola Philippines</name>
    <dbReference type="NCBI Taxonomy" id="1448308"/>
    <lineage>
        <taxon>Eukaryota</taxon>
        <taxon>Fungi</taxon>
        <taxon>Dikarya</taxon>
        <taxon>Ascomycota</taxon>
        <taxon>Pezizomycotina</taxon>
        <taxon>Dothideomycetes</taxon>
        <taxon>Pleosporomycetidae</taxon>
        <taxon>Pleosporales</taxon>
        <taxon>Corynesporascaceae</taxon>
        <taxon>Corynespora</taxon>
    </lineage>
</organism>
<name>A0A2T2N444_CORCC</name>
<dbReference type="PANTHER" id="PTHR31668">
    <property type="entry name" value="GLUCOSE TRANSPORT TRANSCRIPTION REGULATOR RGT1-RELATED-RELATED"/>
    <property type="match status" value="1"/>
</dbReference>
<dbReference type="Proteomes" id="UP000240883">
    <property type="component" value="Unassembled WGS sequence"/>
</dbReference>